<dbReference type="OrthoDB" id="5389102at2"/>
<accession>B5EDD8</accession>
<dbReference type="InterPro" id="IPR000700">
    <property type="entry name" value="PAS-assoc_C"/>
</dbReference>
<dbReference type="NCBIfam" id="TIGR00229">
    <property type="entry name" value="sensory_box"/>
    <property type="match status" value="6"/>
</dbReference>
<keyword evidence="6" id="KW-0175">Coiled coil</keyword>
<protein>
    <recommendedName>
        <fullName evidence="2">histidine kinase</fullName>
        <ecNumber evidence="2">2.7.13.3</ecNumber>
    </recommendedName>
</protein>
<evidence type="ECO:0000259" key="7">
    <source>
        <dbReference type="PROSITE" id="PS50109"/>
    </source>
</evidence>
<dbReference type="InterPro" id="IPR001610">
    <property type="entry name" value="PAC"/>
</dbReference>
<evidence type="ECO:0000313" key="11">
    <source>
        <dbReference type="Proteomes" id="UP000008825"/>
    </source>
</evidence>
<dbReference type="Pfam" id="PF13188">
    <property type="entry name" value="PAS_8"/>
    <property type="match status" value="1"/>
</dbReference>
<evidence type="ECO:0000256" key="6">
    <source>
        <dbReference type="SAM" id="Coils"/>
    </source>
</evidence>
<dbReference type="Gene3D" id="3.30.450.20">
    <property type="entry name" value="PAS domain"/>
    <property type="match status" value="7"/>
</dbReference>
<keyword evidence="11" id="KW-1185">Reference proteome</keyword>
<dbReference type="InterPro" id="IPR013767">
    <property type="entry name" value="PAS_fold"/>
</dbReference>
<feature type="domain" description="PAC" evidence="9">
    <location>
        <begin position="873"/>
        <end position="926"/>
    </location>
</feature>
<keyword evidence="4" id="KW-0808">Transferase</keyword>
<dbReference type="EMBL" id="CP001124">
    <property type="protein sequence ID" value="ACH39134.1"/>
    <property type="molecule type" value="Genomic_DNA"/>
</dbReference>
<feature type="domain" description="PAS" evidence="8">
    <location>
        <begin position="672"/>
        <end position="713"/>
    </location>
</feature>
<dbReference type="PROSITE" id="PS50109">
    <property type="entry name" value="HIS_KIN"/>
    <property type="match status" value="1"/>
</dbReference>
<evidence type="ECO:0000259" key="8">
    <source>
        <dbReference type="PROSITE" id="PS50112"/>
    </source>
</evidence>
<dbReference type="eggNOG" id="COG5002">
    <property type="taxonomic scope" value="Bacteria"/>
</dbReference>
<dbReference type="SUPFAM" id="SSF55785">
    <property type="entry name" value="PYP-like sensor domain (PAS domain)"/>
    <property type="match status" value="7"/>
</dbReference>
<dbReference type="SUPFAM" id="SSF55874">
    <property type="entry name" value="ATPase domain of HSP90 chaperone/DNA topoisomerase II/histidine kinase"/>
    <property type="match status" value="1"/>
</dbReference>
<dbReference type="Pfam" id="PF13426">
    <property type="entry name" value="PAS_9"/>
    <property type="match status" value="1"/>
</dbReference>
<dbReference type="Pfam" id="PF00989">
    <property type="entry name" value="PAS"/>
    <property type="match status" value="1"/>
</dbReference>
<feature type="domain" description="PAC" evidence="9">
    <location>
        <begin position="619"/>
        <end position="671"/>
    </location>
</feature>
<evidence type="ECO:0000256" key="3">
    <source>
        <dbReference type="ARBA" id="ARBA00022553"/>
    </source>
</evidence>
<dbReference type="RefSeq" id="WP_012530554.1">
    <property type="nucleotide sequence ID" value="NC_011146.1"/>
</dbReference>
<proteinExistence type="predicted"/>
<dbReference type="eggNOG" id="COG4191">
    <property type="taxonomic scope" value="Bacteria"/>
</dbReference>
<keyword evidence="5 10" id="KW-0418">Kinase</keyword>
<feature type="domain" description="PAS" evidence="8">
    <location>
        <begin position="540"/>
        <end position="616"/>
    </location>
</feature>
<dbReference type="CDD" id="cd00082">
    <property type="entry name" value="HisKA"/>
    <property type="match status" value="1"/>
</dbReference>
<dbReference type="CDD" id="cd00130">
    <property type="entry name" value="PAS"/>
    <property type="match status" value="5"/>
</dbReference>
<dbReference type="InterPro" id="IPR052162">
    <property type="entry name" value="Sensor_kinase/Photoreceptor"/>
</dbReference>
<dbReference type="GO" id="GO:0006355">
    <property type="term" value="P:regulation of DNA-templated transcription"/>
    <property type="evidence" value="ECO:0007669"/>
    <property type="project" value="InterPro"/>
</dbReference>
<dbReference type="InterPro" id="IPR036097">
    <property type="entry name" value="HisK_dim/P_sf"/>
</dbReference>
<dbReference type="InterPro" id="IPR036890">
    <property type="entry name" value="HATPase_C_sf"/>
</dbReference>
<dbReference type="InterPro" id="IPR013655">
    <property type="entry name" value="PAS_fold_3"/>
</dbReference>
<feature type="domain" description="PAS" evidence="8">
    <location>
        <begin position="144"/>
        <end position="214"/>
    </location>
</feature>
<feature type="coiled-coil region" evidence="6">
    <location>
        <begin position="918"/>
        <end position="945"/>
    </location>
</feature>
<comment type="catalytic activity">
    <reaction evidence="1">
        <text>ATP + protein L-histidine = ADP + protein N-phospho-L-histidine.</text>
        <dbReference type="EC" id="2.7.13.3"/>
    </reaction>
</comment>
<dbReference type="PROSITE" id="PS50113">
    <property type="entry name" value="PAC"/>
    <property type="match status" value="5"/>
</dbReference>
<feature type="domain" description="PAS" evidence="8">
    <location>
        <begin position="18"/>
        <end position="88"/>
    </location>
</feature>
<evidence type="ECO:0000313" key="10">
    <source>
        <dbReference type="EMBL" id="ACH39134.1"/>
    </source>
</evidence>
<dbReference type="eggNOG" id="COG3829">
    <property type="taxonomic scope" value="Bacteria"/>
</dbReference>
<dbReference type="GO" id="GO:0000155">
    <property type="term" value="F:phosphorelay sensor kinase activity"/>
    <property type="evidence" value="ECO:0007669"/>
    <property type="project" value="InterPro"/>
</dbReference>
<dbReference type="InterPro" id="IPR035965">
    <property type="entry name" value="PAS-like_dom_sf"/>
</dbReference>
<dbReference type="Gene3D" id="1.10.287.130">
    <property type="match status" value="1"/>
</dbReference>
<evidence type="ECO:0000259" key="9">
    <source>
        <dbReference type="PROSITE" id="PS50113"/>
    </source>
</evidence>
<gene>
    <name evidence="10" type="ordered locus">Gbem_2121</name>
</gene>
<organism evidence="10 11">
    <name type="scientific">Citrifermentans bemidjiense (strain ATCC BAA-1014 / DSM 16622 / JCM 12645 / Bem)</name>
    <name type="common">Geobacter bemidjiensis</name>
    <dbReference type="NCBI Taxonomy" id="404380"/>
    <lineage>
        <taxon>Bacteria</taxon>
        <taxon>Pseudomonadati</taxon>
        <taxon>Thermodesulfobacteriota</taxon>
        <taxon>Desulfuromonadia</taxon>
        <taxon>Geobacterales</taxon>
        <taxon>Geobacteraceae</taxon>
        <taxon>Citrifermentans</taxon>
    </lineage>
</organism>
<dbReference type="HOGENOM" id="CLU_274039_0_0_7"/>
<dbReference type="Proteomes" id="UP000008825">
    <property type="component" value="Chromosome"/>
</dbReference>
<dbReference type="InterPro" id="IPR000014">
    <property type="entry name" value="PAS"/>
</dbReference>
<dbReference type="SMART" id="SM00387">
    <property type="entry name" value="HATPase_c"/>
    <property type="match status" value="1"/>
</dbReference>
<keyword evidence="3" id="KW-0597">Phosphoprotein</keyword>
<dbReference type="SUPFAM" id="SSF47384">
    <property type="entry name" value="Homodimeric domain of signal transducing histidine kinase"/>
    <property type="match status" value="1"/>
</dbReference>
<dbReference type="SMART" id="SM00091">
    <property type="entry name" value="PAS"/>
    <property type="match status" value="7"/>
</dbReference>
<feature type="domain" description="PAC" evidence="9">
    <location>
        <begin position="355"/>
        <end position="407"/>
    </location>
</feature>
<dbReference type="Gene3D" id="3.30.565.10">
    <property type="entry name" value="Histidine kinase-like ATPase, C-terminal domain"/>
    <property type="match status" value="1"/>
</dbReference>
<evidence type="ECO:0000256" key="2">
    <source>
        <dbReference type="ARBA" id="ARBA00012438"/>
    </source>
</evidence>
<sequence>MAYDQSASRLPAEGIEELRAHLAAIVDSSDDAIVSKSREGIVTSWNQGAERLYGYSAAEAIGRHISFLVPPERLDEQRQLTEKILQGERVKNLDTIRLPKNGGEIPVSLTLSPIYCETGTITGISIIARDNTERLRMVRLLRESEMRYRVLVEMAPDAVFVHQDGRFVYANCAALGICGVRSREELQRRTLFDLVHPEDRGKLRQRIDELKADQGIAQQEYRMCCPQGKELVLETSSSLIDYQGIPSIQVIARDVTLRKQQEREREQMLKDLAFQQSRFEIMVRQLPIGVVIAEAPSGKTLYQNERSRQIFGRDIAPVSGIEDYRQWEMFRLDGAPLPAEQCPVALSLLQGEIISGDEYKIRRGDGSYGYICVNSTPLRDASGEIVSAVAAFTDITESKLAAQALFESEERLKLALDAAEMGSCDIDVNTGAGIWSLYHFTLLGYPAPEGESAPAATSMWLDLVHRDDLEEVKRLLEQARRDDTLFRSEHRILRAGSGETVWVNVMGRFICEQTEGRCRFIGVIFDVSERKAAEEALLRNVRRFRRMADTMPQIFWTARPDGSVDYINAYFEEYAGIDRSGVEEGHVTAETLLSGVVHPDDRDGLESAWFRSMESCEPFQYESRVRRKDGVYRWHLSRARAELDEQGRAVKWYGTATDIDELRETQEKLAASETRFRWLYESNLIAIFYWNRDGAITDANQAYCDLAGYTAEECRSGGLNWLDVTAPEYLEKDVAAVAESQIHGICRSYEKLFINHATGVKVPVLTAIAISAGSDEGIGFAVDLTELKRAEHALKHSESTLKLAVETTGLGIFDLELKTGKGEWSPIAKSHYGLPADAEVDLSTVITGVHPEDKEKVERIARDAASPGGAGIYSAEYRTVGAMDGKVRWLSMRGRVFYDDEGTPLRLVGACLNVTDVVQAQETLNEEMSERLRAVEELRRQEQLLIRQGRLAAMGEMIANIAHQWRQPLNTLGLIIQELPTYHERNLLTVEYLEGSVSRAMQVINYMSQTIDGFRNFFGPDKEYQTFLASEVLEKTVSILDAAFAELNLELVVWVDREAVVHGIPNEYSQVLLNILMNAKDALLERKVEHPKVEVRLFREGGKSVVTITDNAGGIPTEIMDKIFDPYFTTKGPDKGTGIGLFMSKTIIEKNMKGSLTVTNQPEGAQFRIEV</sequence>
<dbReference type="InterPro" id="IPR003661">
    <property type="entry name" value="HisK_dim/P_dom"/>
</dbReference>
<dbReference type="AlphaFoldDB" id="B5EDD8"/>
<dbReference type="InterPro" id="IPR005467">
    <property type="entry name" value="His_kinase_dom"/>
</dbReference>
<feature type="domain" description="PAC" evidence="9">
    <location>
        <begin position="486"/>
        <end position="539"/>
    </location>
</feature>
<evidence type="ECO:0000256" key="5">
    <source>
        <dbReference type="ARBA" id="ARBA00022777"/>
    </source>
</evidence>
<feature type="domain" description="Histidine kinase" evidence="7">
    <location>
        <begin position="960"/>
        <end position="1171"/>
    </location>
</feature>
<dbReference type="InterPro" id="IPR004358">
    <property type="entry name" value="Sig_transdc_His_kin-like_C"/>
</dbReference>
<reference evidence="10 11" key="2">
    <citation type="journal article" date="2010" name="BMC Genomics">
        <title>The genome of Geobacter bemidjiensis, exemplar for the subsurface clade of Geobacter species that predominate in Fe(III)-reducing subsurface environments.</title>
        <authorList>
            <person name="Aklujkar M."/>
            <person name="Young N.D."/>
            <person name="Holmes D."/>
            <person name="Chavan M."/>
            <person name="Risso C."/>
            <person name="Kiss H.E."/>
            <person name="Han C.S."/>
            <person name="Land M.L."/>
            <person name="Lovley D.R."/>
        </authorList>
    </citation>
    <scope>NUCLEOTIDE SEQUENCE [LARGE SCALE GENOMIC DNA]</scope>
    <source>
        <strain evidence="11">ATCC BAA-1014 / DSM 16622 / JCM 12645 / Bem</strain>
    </source>
</reference>
<dbReference type="Pfam" id="PF02518">
    <property type="entry name" value="HATPase_c"/>
    <property type="match status" value="1"/>
</dbReference>
<dbReference type="PRINTS" id="PR00344">
    <property type="entry name" value="BCTRLSENSOR"/>
</dbReference>
<name>B5EDD8_CITBB</name>
<dbReference type="PROSITE" id="PS50112">
    <property type="entry name" value="PAS"/>
    <property type="match status" value="5"/>
</dbReference>
<feature type="domain" description="PAC" evidence="9">
    <location>
        <begin position="89"/>
        <end position="143"/>
    </location>
</feature>
<evidence type="ECO:0000256" key="1">
    <source>
        <dbReference type="ARBA" id="ARBA00000085"/>
    </source>
</evidence>
<dbReference type="Pfam" id="PF08447">
    <property type="entry name" value="PAS_3"/>
    <property type="match status" value="4"/>
</dbReference>
<dbReference type="PANTHER" id="PTHR43304:SF1">
    <property type="entry name" value="PAC DOMAIN-CONTAINING PROTEIN"/>
    <property type="match status" value="1"/>
</dbReference>
<dbReference type="STRING" id="404380.Gbem_2121"/>
<dbReference type="SMART" id="SM00086">
    <property type="entry name" value="PAC"/>
    <property type="match status" value="6"/>
</dbReference>
<feature type="domain" description="PAS" evidence="8">
    <location>
        <begin position="797"/>
        <end position="868"/>
    </location>
</feature>
<evidence type="ECO:0000256" key="4">
    <source>
        <dbReference type="ARBA" id="ARBA00022679"/>
    </source>
</evidence>
<dbReference type="FunFam" id="3.30.450.20:FF:000099">
    <property type="entry name" value="Sensory box sensor histidine kinase"/>
    <property type="match status" value="1"/>
</dbReference>
<reference evidence="10 11" key="1">
    <citation type="submission" date="2008-07" db="EMBL/GenBank/DDBJ databases">
        <title>Complete sequence of Geobacter bemidjiensis BEM.</title>
        <authorList>
            <consortium name="US DOE Joint Genome Institute"/>
            <person name="Lucas S."/>
            <person name="Copeland A."/>
            <person name="Lapidus A."/>
            <person name="Glavina del Rio T."/>
            <person name="Dalin E."/>
            <person name="Tice H."/>
            <person name="Bruce D."/>
            <person name="Goodwin L."/>
            <person name="Pitluck S."/>
            <person name="Kiss H."/>
            <person name="Brettin T."/>
            <person name="Detter J.C."/>
            <person name="Han C."/>
            <person name="Kuske C.R."/>
            <person name="Schmutz J."/>
            <person name="Larimer F."/>
            <person name="Land M."/>
            <person name="Hauser L."/>
            <person name="Kyrpides N."/>
            <person name="Lykidis A."/>
            <person name="Lovley D."/>
            <person name="Richardson P."/>
        </authorList>
    </citation>
    <scope>NUCLEOTIDE SEQUENCE [LARGE SCALE GENOMIC DNA]</scope>
    <source>
        <strain evidence="11">ATCC BAA-1014 / DSM 16622 / JCM 12645 / Bem</strain>
    </source>
</reference>
<dbReference type="PANTHER" id="PTHR43304">
    <property type="entry name" value="PHYTOCHROME-LIKE PROTEIN CPH1"/>
    <property type="match status" value="1"/>
</dbReference>
<dbReference type="InterPro" id="IPR003594">
    <property type="entry name" value="HATPase_dom"/>
</dbReference>
<dbReference type="EC" id="2.7.13.3" evidence="2"/>
<dbReference type="KEGG" id="gbm:Gbem_2121"/>